<reference evidence="1" key="1">
    <citation type="submission" date="2022-04" db="EMBL/GenBank/DDBJ databases">
        <title>Carnegiea gigantea Genome sequencing and assembly v2.</title>
        <authorList>
            <person name="Copetti D."/>
            <person name="Sanderson M.J."/>
            <person name="Burquez A."/>
            <person name="Wojciechowski M.F."/>
        </authorList>
    </citation>
    <scope>NUCLEOTIDE SEQUENCE</scope>
    <source>
        <strain evidence="1">SGP5-SGP5p</strain>
        <tissue evidence="1">Aerial part</tissue>
    </source>
</reference>
<comment type="caution">
    <text evidence="1">The sequence shown here is derived from an EMBL/GenBank/DDBJ whole genome shotgun (WGS) entry which is preliminary data.</text>
</comment>
<name>A0A9Q1QAW7_9CARY</name>
<dbReference type="EMBL" id="JAKOGI010000489">
    <property type="protein sequence ID" value="KAJ8434250.1"/>
    <property type="molecule type" value="Genomic_DNA"/>
</dbReference>
<accession>A0A9Q1QAW7</accession>
<gene>
    <name evidence="1" type="ORF">Cgig2_010460</name>
</gene>
<organism evidence="1 2">
    <name type="scientific">Carnegiea gigantea</name>
    <dbReference type="NCBI Taxonomy" id="171969"/>
    <lineage>
        <taxon>Eukaryota</taxon>
        <taxon>Viridiplantae</taxon>
        <taxon>Streptophyta</taxon>
        <taxon>Embryophyta</taxon>
        <taxon>Tracheophyta</taxon>
        <taxon>Spermatophyta</taxon>
        <taxon>Magnoliopsida</taxon>
        <taxon>eudicotyledons</taxon>
        <taxon>Gunneridae</taxon>
        <taxon>Pentapetalae</taxon>
        <taxon>Caryophyllales</taxon>
        <taxon>Cactineae</taxon>
        <taxon>Cactaceae</taxon>
        <taxon>Cactoideae</taxon>
        <taxon>Echinocereeae</taxon>
        <taxon>Carnegiea</taxon>
    </lineage>
</organism>
<sequence>MRLNISLIGSPLLEQLDSAFSSSSTKIIGHLGKELRMWEMPVCDAPTWHFAPLYLCRHDITWDMGRTWQLVNIPRLQLYLPYSVQYDMTRYTRAENNIDCWGPDTRFRVRNKIKARRMELYFEQEPEQDGSLSEASFSIGGEGEVEKWFYL</sequence>
<dbReference type="Proteomes" id="UP001153076">
    <property type="component" value="Unassembled WGS sequence"/>
</dbReference>
<protein>
    <submittedName>
        <fullName evidence="1">Uncharacterized protein</fullName>
    </submittedName>
</protein>
<evidence type="ECO:0000313" key="1">
    <source>
        <dbReference type="EMBL" id="KAJ8434250.1"/>
    </source>
</evidence>
<evidence type="ECO:0000313" key="2">
    <source>
        <dbReference type="Proteomes" id="UP001153076"/>
    </source>
</evidence>
<dbReference type="AlphaFoldDB" id="A0A9Q1QAW7"/>
<keyword evidence="2" id="KW-1185">Reference proteome</keyword>
<proteinExistence type="predicted"/>